<dbReference type="Pfam" id="PF02632">
    <property type="entry name" value="BioY"/>
    <property type="match status" value="1"/>
</dbReference>
<feature type="transmembrane region" description="Helical" evidence="9">
    <location>
        <begin position="6"/>
        <end position="29"/>
    </location>
</feature>
<feature type="transmembrane region" description="Helical" evidence="9">
    <location>
        <begin position="107"/>
        <end position="126"/>
    </location>
</feature>
<dbReference type="EMBL" id="FWXK01000008">
    <property type="protein sequence ID" value="SMC47079.1"/>
    <property type="molecule type" value="Genomic_DNA"/>
</dbReference>
<name>A0A1W1ZF30_9LACT</name>
<protein>
    <recommendedName>
        <fullName evidence="8">Biotin transporter</fullName>
    </recommendedName>
</protein>
<dbReference type="AlphaFoldDB" id="A0A1W1ZF30"/>
<evidence type="ECO:0000313" key="10">
    <source>
        <dbReference type="EMBL" id="SMC47079.1"/>
    </source>
</evidence>
<dbReference type="Gene3D" id="1.10.1760.20">
    <property type="match status" value="1"/>
</dbReference>
<evidence type="ECO:0000256" key="7">
    <source>
        <dbReference type="ARBA" id="ARBA00023136"/>
    </source>
</evidence>
<dbReference type="PANTHER" id="PTHR34295:SF4">
    <property type="entry name" value="BIOTIN TRANSPORTER BIOY-RELATED"/>
    <property type="match status" value="1"/>
</dbReference>
<dbReference type="PANTHER" id="PTHR34295">
    <property type="entry name" value="BIOTIN TRANSPORTER BIOY"/>
    <property type="match status" value="1"/>
</dbReference>
<dbReference type="Proteomes" id="UP000243884">
    <property type="component" value="Unassembled WGS sequence"/>
</dbReference>
<gene>
    <name evidence="10" type="ORF">SAMN04487984_1301</name>
</gene>
<keyword evidence="3 8" id="KW-0813">Transport</keyword>
<feature type="transmembrane region" description="Helical" evidence="9">
    <location>
        <begin position="50"/>
        <end position="69"/>
    </location>
</feature>
<sequence length="179" mass="20074">MTTKRFVLLAFLLALLIICAQLTIPILTIPITLQSFAIMMIGLVTRPTEALIVTITYVFIGLLGFPVFAGGSGGFQILLSPSFGFLMSFPLMSVAISSCHHQRPHQLWLSLLCGVAINLTIGWLYFMGYTWWQTGHPVTFLTAFQVTVLPFLPGEGLKLWLAHFVYQRLLHSVRTFHDF</sequence>
<dbReference type="PIRSF" id="PIRSF016661">
    <property type="entry name" value="BioY"/>
    <property type="match status" value="1"/>
</dbReference>
<keyword evidence="5 9" id="KW-0812">Transmembrane</keyword>
<organism evidence="10 11">
    <name type="scientific">Aerococcus suis</name>
    <dbReference type="NCBI Taxonomy" id="371602"/>
    <lineage>
        <taxon>Bacteria</taxon>
        <taxon>Bacillati</taxon>
        <taxon>Bacillota</taxon>
        <taxon>Bacilli</taxon>
        <taxon>Lactobacillales</taxon>
        <taxon>Aerococcaceae</taxon>
        <taxon>Aerococcus</taxon>
    </lineage>
</organism>
<dbReference type="GO" id="GO:0015225">
    <property type="term" value="F:biotin transmembrane transporter activity"/>
    <property type="evidence" value="ECO:0007669"/>
    <property type="project" value="UniProtKB-UniRule"/>
</dbReference>
<evidence type="ECO:0000256" key="3">
    <source>
        <dbReference type="ARBA" id="ARBA00022448"/>
    </source>
</evidence>
<evidence type="ECO:0000256" key="2">
    <source>
        <dbReference type="ARBA" id="ARBA00010692"/>
    </source>
</evidence>
<dbReference type="RefSeq" id="WP_159444448.1">
    <property type="nucleotide sequence ID" value="NZ_FWXK01000008.1"/>
</dbReference>
<keyword evidence="11" id="KW-1185">Reference proteome</keyword>
<dbReference type="STRING" id="371602.SAMN04487984_1301"/>
<keyword evidence="6 9" id="KW-1133">Transmembrane helix</keyword>
<dbReference type="OrthoDB" id="9803495at2"/>
<evidence type="ECO:0000313" key="11">
    <source>
        <dbReference type="Proteomes" id="UP000243884"/>
    </source>
</evidence>
<dbReference type="GO" id="GO:0005886">
    <property type="term" value="C:plasma membrane"/>
    <property type="evidence" value="ECO:0007669"/>
    <property type="project" value="UniProtKB-SubCell"/>
</dbReference>
<evidence type="ECO:0000256" key="8">
    <source>
        <dbReference type="PIRNR" id="PIRNR016661"/>
    </source>
</evidence>
<keyword evidence="4 8" id="KW-1003">Cell membrane</keyword>
<evidence type="ECO:0000256" key="4">
    <source>
        <dbReference type="ARBA" id="ARBA00022475"/>
    </source>
</evidence>
<feature type="transmembrane region" description="Helical" evidence="9">
    <location>
        <begin position="75"/>
        <end position="95"/>
    </location>
</feature>
<comment type="similarity">
    <text evidence="2 8">Belongs to the BioY family.</text>
</comment>
<dbReference type="InterPro" id="IPR003784">
    <property type="entry name" value="BioY"/>
</dbReference>
<evidence type="ECO:0000256" key="1">
    <source>
        <dbReference type="ARBA" id="ARBA00004651"/>
    </source>
</evidence>
<proteinExistence type="inferred from homology"/>
<keyword evidence="7 8" id="KW-0472">Membrane</keyword>
<evidence type="ECO:0000256" key="6">
    <source>
        <dbReference type="ARBA" id="ARBA00022989"/>
    </source>
</evidence>
<evidence type="ECO:0000256" key="5">
    <source>
        <dbReference type="ARBA" id="ARBA00022692"/>
    </source>
</evidence>
<comment type="subcellular location">
    <subcellularLocation>
        <location evidence="1 8">Cell membrane</location>
        <topology evidence="1 8">Multi-pass membrane protein</topology>
    </subcellularLocation>
</comment>
<accession>A0A1W1ZF30</accession>
<reference evidence="11" key="1">
    <citation type="submission" date="2017-04" db="EMBL/GenBank/DDBJ databases">
        <authorList>
            <person name="Varghese N."/>
            <person name="Submissions S."/>
        </authorList>
    </citation>
    <scope>NUCLEOTIDE SEQUENCE [LARGE SCALE GENOMIC DNA]</scope>
    <source>
        <strain evidence="11">DSM 21500</strain>
    </source>
</reference>
<evidence type="ECO:0000256" key="9">
    <source>
        <dbReference type="SAM" id="Phobius"/>
    </source>
</evidence>